<protein>
    <submittedName>
        <fullName evidence="1">Uncharacterized protein</fullName>
    </submittedName>
</protein>
<gene>
    <name evidence="1" type="ORF">QE152_g40232</name>
</gene>
<accession>A0AAW1HRL6</accession>
<dbReference type="EMBL" id="JASPKY010001077">
    <property type="protein sequence ID" value="KAK9679159.1"/>
    <property type="molecule type" value="Genomic_DNA"/>
</dbReference>
<evidence type="ECO:0000313" key="2">
    <source>
        <dbReference type="Proteomes" id="UP001458880"/>
    </source>
</evidence>
<name>A0AAW1HRL6_POPJA</name>
<dbReference type="AlphaFoldDB" id="A0AAW1HRL6"/>
<evidence type="ECO:0000313" key="1">
    <source>
        <dbReference type="EMBL" id="KAK9679159.1"/>
    </source>
</evidence>
<reference evidence="1 2" key="1">
    <citation type="journal article" date="2024" name="BMC Genomics">
        <title>De novo assembly and annotation of Popillia japonica's genome with initial clues to its potential as an invasive pest.</title>
        <authorList>
            <person name="Cucini C."/>
            <person name="Boschi S."/>
            <person name="Funari R."/>
            <person name="Cardaioli E."/>
            <person name="Iannotti N."/>
            <person name="Marturano G."/>
            <person name="Paoli F."/>
            <person name="Bruttini M."/>
            <person name="Carapelli A."/>
            <person name="Frati F."/>
            <person name="Nardi F."/>
        </authorList>
    </citation>
    <scope>NUCLEOTIDE SEQUENCE [LARGE SCALE GENOMIC DNA]</scope>
    <source>
        <strain evidence="1">DMR45628</strain>
    </source>
</reference>
<sequence>MYLSFLFILRASRIPIQYVLEKGSSHHVPVIDPVNGAGVRPLTPTALHLNELRAYISILASSPPTTVSIAAKRPASTQTELLGRAFPIRHRTKAANSY</sequence>
<comment type="caution">
    <text evidence="1">The sequence shown here is derived from an EMBL/GenBank/DDBJ whole genome shotgun (WGS) entry which is preliminary data.</text>
</comment>
<organism evidence="1 2">
    <name type="scientific">Popillia japonica</name>
    <name type="common">Japanese beetle</name>
    <dbReference type="NCBI Taxonomy" id="7064"/>
    <lineage>
        <taxon>Eukaryota</taxon>
        <taxon>Metazoa</taxon>
        <taxon>Ecdysozoa</taxon>
        <taxon>Arthropoda</taxon>
        <taxon>Hexapoda</taxon>
        <taxon>Insecta</taxon>
        <taxon>Pterygota</taxon>
        <taxon>Neoptera</taxon>
        <taxon>Endopterygota</taxon>
        <taxon>Coleoptera</taxon>
        <taxon>Polyphaga</taxon>
        <taxon>Scarabaeiformia</taxon>
        <taxon>Scarabaeidae</taxon>
        <taxon>Rutelinae</taxon>
        <taxon>Popillia</taxon>
    </lineage>
</organism>
<proteinExistence type="predicted"/>
<keyword evidence="2" id="KW-1185">Reference proteome</keyword>
<dbReference type="Proteomes" id="UP001458880">
    <property type="component" value="Unassembled WGS sequence"/>
</dbReference>